<evidence type="ECO:0000256" key="1">
    <source>
        <dbReference type="SAM" id="MobiDB-lite"/>
    </source>
</evidence>
<dbReference type="AlphaFoldDB" id="A0A2A2JJJ2"/>
<sequence length="113" mass="12569">MDWIQVTNTMILRKGVCVIANNTKKNSQLEIFENLSVRKLFASHGLLSDVIDWLYKHTQSPSQSVSQSVSQIVSSRNRRGGVEKAQWETDEEEEEEGRAESLTAAAAAAAMTD</sequence>
<proteinExistence type="predicted"/>
<name>A0A2A2JJJ2_9BILA</name>
<gene>
    <name evidence="2" type="ORF">WR25_26358</name>
</gene>
<feature type="compositionally biased region" description="Acidic residues" evidence="1">
    <location>
        <begin position="88"/>
        <end position="97"/>
    </location>
</feature>
<feature type="region of interest" description="Disordered" evidence="1">
    <location>
        <begin position="60"/>
        <end position="113"/>
    </location>
</feature>
<organism evidence="2 3">
    <name type="scientific">Diploscapter pachys</name>
    <dbReference type="NCBI Taxonomy" id="2018661"/>
    <lineage>
        <taxon>Eukaryota</taxon>
        <taxon>Metazoa</taxon>
        <taxon>Ecdysozoa</taxon>
        <taxon>Nematoda</taxon>
        <taxon>Chromadorea</taxon>
        <taxon>Rhabditida</taxon>
        <taxon>Rhabditina</taxon>
        <taxon>Rhabditomorpha</taxon>
        <taxon>Rhabditoidea</taxon>
        <taxon>Rhabditidae</taxon>
        <taxon>Diploscapter</taxon>
    </lineage>
</organism>
<reference evidence="2 3" key="1">
    <citation type="journal article" date="2017" name="Curr. Biol.">
        <title>Genome architecture and evolution of a unichromosomal asexual nematode.</title>
        <authorList>
            <person name="Fradin H."/>
            <person name="Zegar C."/>
            <person name="Gutwein M."/>
            <person name="Lucas J."/>
            <person name="Kovtun M."/>
            <person name="Corcoran D."/>
            <person name="Baugh L.R."/>
            <person name="Kiontke K."/>
            <person name="Gunsalus K."/>
            <person name="Fitch D.H."/>
            <person name="Piano F."/>
        </authorList>
    </citation>
    <scope>NUCLEOTIDE SEQUENCE [LARGE SCALE GENOMIC DNA]</scope>
    <source>
        <strain evidence="2">PF1309</strain>
    </source>
</reference>
<accession>A0A2A2JJJ2</accession>
<feature type="compositionally biased region" description="Low complexity" evidence="1">
    <location>
        <begin position="60"/>
        <end position="75"/>
    </location>
</feature>
<dbReference type="Proteomes" id="UP000218231">
    <property type="component" value="Unassembled WGS sequence"/>
</dbReference>
<keyword evidence="3" id="KW-1185">Reference proteome</keyword>
<evidence type="ECO:0000313" key="3">
    <source>
        <dbReference type="Proteomes" id="UP000218231"/>
    </source>
</evidence>
<protein>
    <submittedName>
        <fullName evidence="2">Uncharacterized protein</fullName>
    </submittedName>
</protein>
<comment type="caution">
    <text evidence="2">The sequence shown here is derived from an EMBL/GenBank/DDBJ whole genome shotgun (WGS) entry which is preliminary data.</text>
</comment>
<feature type="compositionally biased region" description="Low complexity" evidence="1">
    <location>
        <begin position="104"/>
        <end position="113"/>
    </location>
</feature>
<dbReference type="EMBL" id="LIAE01010397">
    <property type="protein sequence ID" value="PAV61834.1"/>
    <property type="molecule type" value="Genomic_DNA"/>
</dbReference>
<evidence type="ECO:0000313" key="2">
    <source>
        <dbReference type="EMBL" id="PAV61834.1"/>
    </source>
</evidence>